<feature type="domain" description="Ig-like" evidence="1">
    <location>
        <begin position="22"/>
        <end position="100"/>
    </location>
</feature>
<dbReference type="Gene3D" id="2.60.40.10">
    <property type="entry name" value="Immunoglobulins"/>
    <property type="match status" value="1"/>
</dbReference>
<dbReference type="Proteomes" id="UP001482620">
    <property type="component" value="Unassembled WGS sequence"/>
</dbReference>
<reference evidence="2 3" key="1">
    <citation type="submission" date="2021-06" db="EMBL/GenBank/DDBJ databases">
        <authorList>
            <person name="Palmer J.M."/>
        </authorList>
    </citation>
    <scope>NUCLEOTIDE SEQUENCE [LARGE SCALE GENOMIC DNA]</scope>
    <source>
        <strain evidence="3">if_2019</strain>
        <tissue evidence="2">Muscle</tissue>
    </source>
</reference>
<dbReference type="CDD" id="cd00096">
    <property type="entry name" value="Ig"/>
    <property type="match status" value="1"/>
</dbReference>
<proteinExistence type="predicted"/>
<dbReference type="InterPro" id="IPR013783">
    <property type="entry name" value="Ig-like_fold"/>
</dbReference>
<evidence type="ECO:0000313" key="3">
    <source>
        <dbReference type="Proteomes" id="UP001482620"/>
    </source>
</evidence>
<evidence type="ECO:0000259" key="1">
    <source>
        <dbReference type="PROSITE" id="PS50835"/>
    </source>
</evidence>
<sequence>MDGWMDGWMDGLFFPSDPVSVPNITKLTAQSAKDVCGANCSVENGPGVNLTWYKRDIIVGQISNQNTSTLTLLLEIQPENITIYSCCAQNPVSVERKTLSSEWHPCHNSGTISNSWFVLEE</sequence>
<organism evidence="2 3">
    <name type="scientific">Ilyodon furcidens</name>
    <name type="common">goldbreast splitfin</name>
    <dbReference type="NCBI Taxonomy" id="33524"/>
    <lineage>
        <taxon>Eukaryota</taxon>
        <taxon>Metazoa</taxon>
        <taxon>Chordata</taxon>
        <taxon>Craniata</taxon>
        <taxon>Vertebrata</taxon>
        <taxon>Euteleostomi</taxon>
        <taxon>Actinopterygii</taxon>
        <taxon>Neopterygii</taxon>
        <taxon>Teleostei</taxon>
        <taxon>Neoteleostei</taxon>
        <taxon>Acanthomorphata</taxon>
        <taxon>Ovalentaria</taxon>
        <taxon>Atherinomorphae</taxon>
        <taxon>Cyprinodontiformes</taxon>
        <taxon>Goodeidae</taxon>
        <taxon>Ilyodon</taxon>
    </lineage>
</organism>
<evidence type="ECO:0000313" key="2">
    <source>
        <dbReference type="EMBL" id="MEQ2251707.1"/>
    </source>
</evidence>
<dbReference type="PROSITE" id="PS50835">
    <property type="entry name" value="IG_LIKE"/>
    <property type="match status" value="1"/>
</dbReference>
<gene>
    <name evidence="2" type="ORF">ILYODFUR_013855</name>
</gene>
<accession>A0ABV0V6F2</accession>
<keyword evidence="3" id="KW-1185">Reference proteome</keyword>
<comment type="caution">
    <text evidence="2">The sequence shown here is derived from an EMBL/GenBank/DDBJ whole genome shotgun (WGS) entry which is preliminary data.</text>
</comment>
<dbReference type="InterPro" id="IPR036179">
    <property type="entry name" value="Ig-like_dom_sf"/>
</dbReference>
<name>A0ABV0V6F2_9TELE</name>
<dbReference type="EMBL" id="JAHRIQ010093828">
    <property type="protein sequence ID" value="MEQ2251707.1"/>
    <property type="molecule type" value="Genomic_DNA"/>
</dbReference>
<protein>
    <recommendedName>
        <fullName evidence="1">Ig-like domain-containing protein</fullName>
    </recommendedName>
</protein>
<dbReference type="Pfam" id="PF13895">
    <property type="entry name" value="Ig_2"/>
    <property type="match status" value="1"/>
</dbReference>
<dbReference type="SUPFAM" id="SSF48726">
    <property type="entry name" value="Immunoglobulin"/>
    <property type="match status" value="1"/>
</dbReference>
<dbReference type="InterPro" id="IPR007110">
    <property type="entry name" value="Ig-like_dom"/>
</dbReference>